<proteinExistence type="predicted"/>
<organism evidence="1 2">
    <name type="scientific">Pristionchus entomophagus</name>
    <dbReference type="NCBI Taxonomy" id="358040"/>
    <lineage>
        <taxon>Eukaryota</taxon>
        <taxon>Metazoa</taxon>
        <taxon>Ecdysozoa</taxon>
        <taxon>Nematoda</taxon>
        <taxon>Chromadorea</taxon>
        <taxon>Rhabditida</taxon>
        <taxon>Rhabditina</taxon>
        <taxon>Diplogasteromorpha</taxon>
        <taxon>Diplogasteroidea</taxon>
        <taxon>Neodiplogasteridae</taxon>
        <taxon>Pristionchus</taxon>
    </lineage>
</organism>
<sequence length="141" mass="15836">LVQRESNILRTYSLQICEFAIVSDDTLVNVISKGVDVASKILKGSEHRNIQRALEYLDIELSIAMLSEKAKEPSLRSMMLGLIESVHLTLLHLTEEKSQSNSSEETLKQADQIPNLIPSFPLEPKEEPIDISQSHLDLNQV</sequence>
<dbReference type="EMBL" id="BTSX01000005">
    <property type="protein sequence ID" value="GMT02542.1"/>
    <property type="molecule type" value="Genomic_DNA"/>
</dbReference>
<gene>
    <name evidence="1" type="ORF">PENTCL1PPCAC_24716</name>
</gene>
<protein>
    <submittedName>
        <fullName evidence="1">Uncharacterized protein</fullName>
    </submittedName>
</protein>
<name>A0AAV5U6X7_9BILA</name>
<reference evidence="1" key="1">
    <citation type="submission" date="2023-10" db="EMBL/GenBank/DDBJ databases">
        <title>Genome assembly of Pristionchus species.</title>
        <authorList>
            <person name="Yoshida K."/>
            <person name="Sommer R.J."/>
        </authorList>
    </citation>
    <scope>NUCLEOTIDE SEQUENCE</scope>
    <source>
        <strain evidence="1">RS0144</strain>
    </source>
</reference>
<evidence type="ECO:0000313" key="2">
    <source>
        <dbReference type="Proteomes" id="UP001432027"/>
    </source>
</evidence>
<feature type="non-terminal residue" evidence="1">
    <location>
        <position position="141"/>
    </location>
</feature>
<evidence type="ECO:0000313" key="1">
    <source>
        <dbReference type="EMBL" id="GMT02542.1"/>
    </source>
</evidence>
<dbReference type="Proteomes" id="UP001432027">
    <property type="component" value="Unassembled WGS sequence"/>
</dbReference>
<feature type="non-terminal residue" evidence="1">
    <location>
        <position position="1"/>
    </location>
</feature>
<keyword evidence="2" id="KW-1185">Reference proteome</keyword>
<accession>A0AAV5U6X7</accession>
<dbReference type="AlphaFoldDB" id="A0AAV5U6X7"/>
<comment type="caution">
    <text evidence="1">The sequence shown here is derived from an EMBL/GenBank/DDBJ whole genome shotgun (WGS) entry which is preliminary data.</text>
</comment>